<evidence type="ECO:0000256" key="2">
    <source>
        <dbReference type="PROSITE-ProRule" id="PRU00708"/>
    </source>
</evidence>
<dbReference type="Gene3D" id="1.25.40.10">
    <property type="entry name" value="Tetratricopeptide repeat domain"/>
    <property type="match status" value="3"/>
</dbReference>
<dbReference type="PANTHER" id="PTHR24014:SF6">
    <property type="entry name" value="PENTATRICOPEPTIDE REPEAT-CONTAINING PROTEIN 1, MITOCHONDRIAL"/>
    <property type="match status" value="1"/>
</dbReference>
<dbReference type="Proteomes" id="UP000770661">
    <property type="component" value="Unassembled WGS sequence"/>
</dbReference>
<evidence type="ECO:0000259" key="4">
    <source>
        <dbReference type="Pfam" id="PF17177"/>
    </source>
</evidence>
<dbReference type="Pfam" id="PF17177">
    <property type="entry name" value="PPR_long"/>
    <property type="match status" value="1"/>
</dbReference>
<name>A0A8J5CQY0_CHIOP</name>
<dbReference type="InterPro" id="IPR033443">
    <property type="entry name" value="PROP1-like_PPR_dom"/>
</dbReference>
<proteinExistence type="predicted"/>
<feature type="region of interest" description="Disordered" evidence="3">
    <location>
        <begin position="59"/>
        <end position="85"/>
    </location>
</feature>
<dbReference type="InterPro" id="IPR011990">
    <property type="entry name" value="TPR-like_helical_dom_sf"/>
</dbReference>
<reference evidence="5" key="1">
    <citation type="submission" date="2020-07" db="EMBL/GenBank/DDBJ databases">
        <title>The High-quality genome of the commercially important snow crab, Chionoecetes opilio.</title>
        <authorList>
            <person name="Jeong J.-H."/>
            <person name="Ryu S."/>
        </authorList>
    </citation>
    <scope>NUCLEOTIDE SEQUENCE</scope>
    <source>
        <strain evidence="5">MADBK_172401_WGS</strain>
        <tissue evidence="5">Digestive gland</tissue>
    </source>
</reference>
<dbReference type="EMBL" id="JACEEZ010018714">
    <property type="protein sequence ID" value="KAG0716612.1"/>
    <property type="molecule type" value="Genomic_DNA"/>
</dbReference>
<feature type="domain" description="PROP1-like PPR" evidence="4">
    <location>
        <begin position="263"/>
        <end position="425"/>
    </location>
</feature>
<dbReference type="AlphaFoldDB" id="A0A8J5CQY0"/>
<keyword evidence="1" id="KW-0677">Repeat</keyword>
<dbReference type="Pfam" id="PF13812">
    <property type="entry name" value="PPR_3"/>
    <property type="match status" value="1"/>
</dbReference>
<dbReference type="PANTHER" id="PTHR24014">
    <property type="entry name" value="2-OXOGLUTARATE AND IRON-DEPENDENT OXYGENASE DOMAIN-CONTAINING PROTEIN 2"/>
    <property type="match status" value="1"/>
</dbReference>
<gene>
    <name evidence="5" type="primary">Ptcd1</name>
    <name evidence="5" type="ORF">GWK47_009252</name>
</gene>
<feature type="compositionally biased region" description="Basic and acidic residues" evidence="3">
    <location>
        <begin position="165"/>
        <end position="181"/>
    </location>
</feature>
<dbReference type="GO" id="GO:0005759">
    <property type="term" value="C:mitochondrial matrix"/>
    <property type="evidence" value="ECO:0007669"/>
    <property type="project" value="TreeGrafter"/>
</dbReference>
<evidence type="ECO:0000313" key="5">
    <source>
        <dbReference type="EMBL" id="KAG0716612.1"/>
    </source>
</evidence>
<keyword evidence="6" id="KW-1185">Reference proteome</keyword>
<sequence>MPPPMHFMKGWRRLCSLYQCRFHHQHLRLLTSSAAKSESDGNTDKGNSFGQLAASIKKNTAEKKVNRSTETISKEHRGLHKPVQDYSCTGKDSTLLKQENILEKWHQFREAEHKDTVVRWGDGQQDDAEEDYQYFVSKRTSKSVDQGGALRKVSGGKGSYQKAVESPKEKITESSISERKQQNSARKGRTFESPNPQSAEPVGDEGDLREERYQRAKLERKHRPHFYGFKMKKLCKERKLAEAIKILEEEMPTAGTKPDNFCFQVLINACGRAGYTKKAFQLYNQMKKRGLTVEPVAYTGLFLACAHSPWPTTDGLQRATHLRSYLKEKRYQFNQIVSHTMIKAFGWCGDMSTAFIVVDEMIQDEVLVTTETMNFLLQACITNKEVGFRHAVKVWRKMRELKLQPDIHSYNLLMRVVKECGAGDHNLTFDLLREDSDPHRLKDTQPSRNTHNLTPEVLKLKVDSLDHEKNQKNAPEDSVAPLENDDVVKNVEKDISTAVLPNIIGKKLTRGDVVALGPLDNSPDRLALLGGPSGVLMQMKRDRVTPDLKTFTQMLESLPPDTLAEQALLESMKNLNLEPDIQFFNMLIKKRNYRRDREAAQEVLTHMQHYHVIPDLITYGCLALGCGSFHTATQLLKNMDSNQFRPNQEIMGSLIKNSLVCHDYRFTVAMLQEMQQRAIPPNDFMLSMLEKTRTKARNIQLEKHFETSRMGTWFLTLAASSKVNPEAGFED</sequence>
<organism evidence="5 6">
    <name type="scientific">Chionoecetes opilio</name>
    <name type="common">Atlantic snow crab</name>
    <name type="synonym">Cancer opilio</name>
    <dbReference type="NCBI Taxonomy" id="41210"/>
    <lineage>
        <taxon>Eukaryota</taxon>
        <taxon>Metazoa</taxon>
        <taxon>Ecdysozoa</taxon>
        <taxon>Arthropoda</taxon>
        <taxon>Crustacea</taxon>
        <taxon>Multicrustacea</taxon>
        <taxon>Malacostraca</taxon>
        <taxon>Eumalacostraca</taxon>
        <taxon>Eucarida</taxon>
        <taxon>Decapoda</taxon>
        <taxon>Pleocyemata</taxon>
        <taxon>Brachyura</taxon>
        <taxon>Eubrachyura</taxon>
        <taxon>Majoidea</taxon>
        <taxon>Majidae</taxon>
        <taxon>Chionoecetes</taxon>
    </lineage>
</organism>
<dbReference type="GO" id="GO:0042780">
    <property type="term" value="P:tRNA 3'-end processing"/>
    <property type="evidence" value="ECO:0007669"/>
    <property type="project" value="TreeGrafter"/>
</dbReference>
<protein>
    <submittedName>
        <fullName evidence="5">Pentatricopeptide repeat-containing protein 1, mitochondrial</fullName>
    </submittedName>
</protein>
<feature type="region of interest" description="Disordered" evidence="3">
    <location>
        <begin position="145"/>
        <end position="208"/>
    </location>
</feature>
<feature type="repeat" description="PPR" evidence="2">
    <location>
        <begin position="259"/>
        <end position="293"/>
    </location>
</feature>
<dbReference type="GO" id="GO:0000049">
    <property type="term" value="F:tRNA binding"/>
    <property type="evidence" value="ECO:0007669"/>
    <property type="project" value="TreeGrafter"/>
</dbReference>
<evidence type="ECO:0000256" key="1">
    <source>
        <dbReference type="ARBA" id="ARBA00022737"/>
    </source>
</evidence>
<dbReference type="NCBIfam" id="TIGR00756">
    <property type="entry name" value="PPR"/>
    <property type="match status" value="1"/>
</dbReference>
<evidence type="ECO:0000313" key="6">
    <source>
        <dbReference type="Proteomes" id="UP000770661"/>
    </source>
</evidence>
<dbReference type="InterPro" id="IPR002885">
    <property type="entry name" value="PPR_rpt"/>
</dbReference>
<comment type="caution">
    <text evidence="5">The sequence shown here is derived from an EMBL/GenBank/DDBJ whole genome shotgun (WGS) entry which is preliminary data.</text>
</comment>
<dbReference type="PROSITE" id="PS51375">
    <property type="entry name" value="PPR"/>
    <property type="match status" value="1"/>
</dbReference>
<dbReference type="OrthoDB" id="185373at2759"/>
<evidence type="ECO:0000256" key="3">
    <source>
        <dbReference type="SAM" id="MobiDB-lite"/>
    </source>
</evidence>
<feature type="compositionally biased region" description="Basic and acidic residues" evidence="3">
    <location>
        <begin position="59"/>
        <end position="76"/>
    </location>
</feature>
<accession>A0A8J5CQY0</accession>